<feature type="transmembrane region" description="Helical" evidence="1">
    <location>
        <begin position="175"/>
        <end position="196"/>
    </location>
</feature>
<comment type="caution">
    <text evidence="2">The sequence shown here is derived from an EMBL/GenBank/DDBJ whole genome shotgun (WGS) entry which is preliminary data.</text>
</comment>
<name>A0A0C1D8R0_9FLAO</name>
<keyword evidence="3" id="KW-1185">Reference proteome</keyword>
<dbReference type="EMBL" id="JSYL01000002">
    <property type="protein sequence ID" value="KIA90255.1"/>
    <property type="molecule type" value="Genomic_DNA"/>
</dbReference>
<feature type="transmembrane region" description="Helical" evidence="1">
    <location>
        <begin position="216"/>
        <end position="238"/>
    </location>
</feature>
<feature type="transmembrane region" description="Helical" evidence="1">
    <location>
        <begin position="12"/>
        <end position="36"/>
    </location>
</feature>
<evidence type="ECO:0008006" key="4">
    <source>
        <dbReference type="Google" id="ProtNLM"/>
    </source>
</evidence>
<evidence type="ECO:0000313" key="2">
    <source>
        <dbReference type="EMBL" id="KIA90255.1"/>
    </source>
</evidence>
<gene>
    <name evidence="2" type="ORF">OA86_06165</name>
</gene>
<dbReference type="AlphaFoldDB" id="A0A0C1D8R0"/>
<sequence>MKTVFPSTKFEFLLFAIFLTAYGILGTTIALNYRIIFDDRIPWDAYFSFDNRAIVMTGGGFERHPLSNYFFNWIREFAYLFSGGKKDDTFRLVLAWCSNFAVSLSLIQIYKYLKNIIDLPTKISLVILLFFALFTTNILLSFTPETYTYTLFFLVLFNYYAALKLRKEEKIPAVAVALAGISVGGLTITNIVKIYIPLLFEKNIFKNWKKFGNAVIRVLISVCVFVLLFLYRIDFKYLNFLNKSEQQYEKFSTAKKTPLWDMIASWFFGGNVLFSSFEIRDYHNTKGFYYKALFMEVYHSWIPYIFVSVLILLVFWSYFKNFKNKLVQVLMISLFVDIIIHCILKFGLHTSYIYGGHFVFVFPLMIGWLFYSYKNNPKILSLLFSTVVILLFYLALNNIFRMQEFFLFLEKYYI</sequence>
<keyword evidence="1" id="KW-0812">Transmembrane</keyword>
<evidence type="ECO:0000256" key="1">
    <source>
        <dbReference type="SAM" id="Phobius"/>
    </source>
</evidence>
<keyword evidence="1" id="KW-0472">Membrane</keyword>
<dbReference type="InterPro" id="IPR045726">
    <property type="entry name" value="DUF6080"/>
</dbReference>
<evidence type="ECO:0000313" key="3">
    <source>
        <dbReference type="Proteomes" id="UP000031473"/>
    </source>
</evidence>
<protein>
    <recommendedName>
        <fullName evidence="4">Glycosyltransferase RgtA/B/C/D-like domain-containing protein</fullName>
    </recommendedName>
</protein>
<dbReference type="Proteomes" id="UP000031473">
    <property type="component" value="Unassembled WGS sequence"/>
</dbReference>
<proteinExistence type="predicted"/>
<feature type="transmembrane region" description="Helical" evidence="1">
    <location>
        <begin position="352"/>
        <end position="372"/>
    </location>
</feature>
<keyword evidence="1" id="KW-1133">Transmembrane helix</keyword>
<feature type="transmembrane region" description="Helical" evidence="1">
    <location>
        <begin position="90"/>
        <end position="110"/>
    </location>
</feature>
<feature type="transmembrane region" description="Helical" evidence="1">
    <location>
        <begin position="259"/>
        <end position="277"/>
    </location>
</feature>
<feature type="transmembrane region" description="Helical" evidence="1">
    <location>
        <begin position="122"/>
        <end position="140"/>
    </location>
</feature>
<feature type="transmembrane region" description="Helical" evidence="1">
    <location>
        <begin position="379"/>
        <end position="400"/>
    </location>
</feature>
<dbReference type="Pfam" id="PF19558">
    <property type="entry name" value="DUF6080"/>
    <property type="match status" value="2"/>
</dbReference>
<feature type="transmembrane region" description="Helical" evidence="1">
    <location>
        <begin position="146"/>
        <end position="163"/>
    </location>
</feature>
<accession>A0A0C1D8R0</accession>
<feature type="transmembrane region" description="Helical" evidence="1">
    <location>
        <begin position="326"/>
        <end position="346"/>
    </location>
</feature>
<reference evidence="2 3" key="1">
    <citation type="submission" date="2014-10" db="EMBL/GenBank/DDBJ databases">
        <title>Kaistella jeonii genome.</title>
        <authorList>
            <person name="Clayton J.T."/>
            <person name="Newman J.D."/>
        </authorList>
    </citation>
    <scope>NUCLEOTIDE SEQUENCE [LARGE SCALE GENOMIC DNA]</scope>
    <source>
        <strain evidence="2 3">DSM 17048</strain>
    </source>
</reference>
<organism evidence="2 3">
    <name type="scientific">Kaistella jeonii</name>
    <dbReference type="NCBI Taxonomy" id="266749"/>
    <lineage>
        <taxon>Bacteria</taxon>
        <taxon>Pseudomonadati</taxon>
        <taxon>Bacteroidota</taxon>
        <taxon>Flavobacteriia</taxon>
        <taxon>Flavobacteriales</taxon>
        <taxon>Weeksellaceae</taxon>
        <taxon>Chryseobacterium group</taxon>
        <taxon>Kaistella</taxon>
    </lineage>
</organism>
<dbReference type="STRING" id="266749.SAMN05421876_10248"/>
<feature type="transmembrane region" description="Helical" evidence="1">
    <location>
        <begin position="297"/>
        <end position="319"/>
    </location>
</feature>